<evidence type="ECO:0000313" key="1">
    <source>
        <dbReference type="EMBL" id="CAB4129907.1"/>
    </source>
</evidence>
<proteinExistence type="predicted"/>
<reference evidence="1" key="1">
    <citation type="submission" date="2020-04" db="EMBL/GenBank/DDBJ databases">
        <authorList>
            <person name="Chiriac C."/>
            <person name="Salcher M."/>
            <person name="Ghai R."/>
            <person name="Kavagutti S V."/>
        </authorList>
    </citation>
    <scope>NUCLEOTIDE SEQUENCE</scope>
</reference>
<sequence length="121" mass="13563">MNDRIKELARQSGLNAPYGSEHQGLRDFDYRQFAELIIQECVAITNDLVKRNTDGTWTSNELYTDYNGALVEVKRRIQETFGIGEQTVPNVSADDRALFSGIGSSESFTVEGAKKHFGVEE</sequence>
<accession>A0A6J5LA21</accession>
<dbReference type="EMBL" id="LR796237">
    <property type="protein sequence ID" value="CAB4129907.1"/>
    <property type="molecule type" value="Genomic_DNA"/>
</dbReference>
<organism evidence="1">
    <name type="scientific">uncultured Caudovirales phage</name>
    <dbReference type="NCBI Taxonomy" id="2100421"/>
    <lineage>
        <taxon>Viruses</taxon>
        <taxon>Duplodnaviria</taxon>
        <taxon>Heunggongvirae</taxon>
        <taxon>Uroviricota</taxon>
        <taxon>Caudoviricetes</taxon>
        <taxon>Peduoviridae</taxon>
        <taxon>Maltschvirus</taxon>
        <taxon>Maltschvirus maltsch</taxon>
    </lineage>
</organism>
<gene>
    <name evidence="1" type="ORF">UFOVP116_173</name>
</gene>
<name>A0A6J5LA21_9CAUD</name>
<protein>
    <submittedName>
        <fullName evidence="1">Uncharacterized protein</fullName>
    </submittedName>
</protein>